<sequence>MVIFSPTQDSFMNDMLLIHLHDNQTIIRYTFMIPHVHGELTDPEINIFNRERVFIDTILKPLIQKFPRLKTVMKHVTTIDAVKFVESYDKGHVAITVTSQHFLNRKSIFQQGLKQQLLPSDTDAKIQRFVRENMAFMSILDNRLVRLLELFTIISQMGVNGENIGKIWRKETHVLEHITCAPWLPIVLLGSKTNRGYGGEGRGRYFCRDDYFADLKVNARLKEAIRIAADVDPEVNHLSGMANTTKEGLFSSLTYFFSENGIHVCDYQFALQCQTTKSEADDNEWIFYQCNSFKDNDKNLGFMLEACGSKLSADDMAPAYMEAGHDLLKACEILGSGGESFWEEGDDFRVDVLRFHTCQTDILGFLEKLEWWFEQEIDDEGEEDEEGEGGSEV</sequence>
<dbReference type="Proteomes" id="UP001151760">
    <property type="component" value="Unassembled WGS sequence"/>
</dbReference>
<proteinExistence type="predicted"/>
<dbReference type="PANTHER" id="PTHR43137:SF1">
    <property type="entry name" value="DIHYDROOROTASE"/>
    <property type="match status" value="1"/>
</dbReference>
<gene>
    <name evidence="1" type="ORF">Tco_1090933</name>
</gene>
<reference evidence="1" key="2">
    <citation type="submission" date="2022-01" db="EMBL/GenBank/DDBJ databases">
        <authorList>
            <person name="Yamashiro T."/>
            <person name="Shiraishi A."/>
            <person name="Satake H."/>
            <person name="Nakayama K."/>
        </authorList>
    </citation>
    <scope>NUCLEOTIDE SEQUENCE</scope>
</reference>
<dbReference type="EMBL" id="BQNB010020385">
    <property type="protein sequence ID" value="GJT95415.1"/>
    <property type="molecule type" value="Genomic_DNA"/>
</dbReference>
<evidence type="ECO:0000313" key="2">
    <source>
        <dbReference type="Proteomes" id="UP001151760"/>
    </source>
</evidence>
<dbReference type="InterPro" id="IPR032466">
    <property type="entry name" value="Metal_Hydrolase"/>
</dbReference>
<evidence type="ECO:0000313" key="1">
    <source>
        <dbReference type="EMBL" id="GJT95415.1"/>
    </source>
</evidence>
<keyword evidence="2" id="KW-1185">Reference proteome</keyword>
<dbReference type="SUPFAM" id="SSF51556">
    <property type="entry name" value="Metallo-dependent hydrolases"/>
    <property type="match status" value="1"/>
</dbReference>
<reference evidence="1" key="1">
    <citation type="journal article" date="2022" name="Int. J. Mol. Sci.">
        <title>Draft Genome of Tanacetum Coccineum: Genomic Comparison of Closely Related Tanacetum-Family Plants.</title>
        <authorList>
            <person name="Yamashiro T."/>
            <person name="Shiraishi A."/>
            <person name="Nakayama K."/>
            <person name="Satake H."/>
        </authorList>
    </citation>
    <scope>NUCLEOTIDE SEQUENCE</scope>
</reference>
<dbReference type="PANTHER" id="PTHR43137">
    <property type="entry name" value="DIHYDROOROTASE"/>
    <property type="match status" value="1"/>
</dbReference>
<dbReference type="InterPro" id="IPR004721">
    <property type="entry name" value="DHOdimr"/>
</dbReference>
<comment type="caution">
    <text evidence="1">The sequence shown here is derived from an EMBL/GenBank/DDBJ whole genome shotgun (WGS) entry which is preliminary data.</text>
</comment>
<organism evidence="1 2">
    <name type="scientific">Tanacetum coccineum</name>
    <dbReference type="NCBI Taxonomy" id="301880"/>
    <lineage>
        <taxon>Eukaryota</taxon>
        <taxon>Viridiplantae</taxon>
        <taxon>Streptophyta</taxon>
        <taxon>Embryophyta</taxon>
        <taxon>Tracheophyta</taxon>
        <taxon>Spermatophyta</taxon>
        <taxon>Magnoliopsida</taxon>
        <taxon>eudicotyledons</taxon>
        <taxon>Gunneridae</taxon>
        <taxon>Pentapetalae</taxon>
        <taxon>asterids</taxon>
        <taxon>campanulids</taxon>
        <taxon>Asterales</taxon>
        <taxon>Asteraceae</taxon>
        <taxon>Asteroideae</taxon>
        <taxon>Anthemideae</taxon>
        <taxon>Anthemidinae</taxon>
        <taxon>Tanacetum</taxon>
    </lineage>
</organism>
<accession>A0ABQ5I6Z3</accession>
<name>A0ABQ5I6Z3_9ASTR</name>
<dbReference type="Gene3D" id="3.20.20.140">
    <property type="entry name" value="Metal-dependent hydrolases"/>
    <property type="match status" value="1"/>
</dbReference>
<protein>
    <submittedName>
        <fullName evidence="1">Dihydroorotase, mitochondrial-like protein isoform X2</fullName>
    </submittedName>
</protein>